<sequence length="114" mass="13428">AKGTYIEEVLNTFKSQVTRVHMRKMLPEGFLNYHMDYDTKYSIRFHIPLKTNADCYFKFKESKETDHEETIHIPADGSCYFFNQGQYHSAFNKGKTERDHLVISVYGQDDIAHL</sequence>
<protein>
    <recommendedName>
        <fullName evidence="1">Aspartyl/asparaginy/proline hydroxylase domain-containing protein</fullName>
    </recommendedName>
</protein>
<evidence type="ECO:0000259" key="1">
    <source>
        <dbReference type="Pfam" id="PF05118"/>
    </source>
</evidence>
<reference evidence="2" key="1">
    <citation type="submission" date="2018-05" db="EMBL/GenBank/DDBJ databases">
        <authorList>
            <person name="Lanie J.A."/>
            <person name="Ng W.-L."/>
            <person name="Kazmierczak K.M."/>
            <person name="Andrzejewski T.M."/>
            <person name="Davidsen T.M."/>
            <person name="Wayne K.J."/>
            <person name="Tettelin H."/>
            <person name="Glass J.I."/>
            <person name="Rusch D."/>
            <person name="Podicherti R."/>
            <person name="Tsui H.-C.T."/>
            <person name="Winkler M.E."/>
        </authorList>
    </citation>
    <scope>NUCLEOTIDE SEQUENCE</scope>
</reference>
<dbReference type="InterPro" id="IPR027443">
    <property type="entry name" value="IPNS-like_sf"/>
</dbReference>
<dbReference type="InterPro" id="IPR007803">
    <property type="entry name" value="Asp/Arg/Pro-Hydrxlase"/>
</dbReference>
<dbReference type="EMBL" id="UINC01166570">
    <property type="protein sequence ID" value="SVD68597.1"/>
    <property type="molecule type" value="Genomic_DNA"/>
</dbReference>
<feature type="non-terminal residue" evidence="2">
    <location>
        <position position="1"/>
    </location>
</feature>
<accession>A0A382XBP5</accession>
<dbReference type="SUPFAM" id="SSF51197">
    <property type="entry name" value="Clavaminate synthase-like"/>
    <property type="match status" value="1"/>
</dbReference>
<dbReference type="Gene3D" id="2.60.120.330">
    <property type="entry name" value="B-lactam Antibiotic, Isopenicillin N Synthase, Chain"/>
    <property type="match status" value="1"/>
</dbReference>
<organism evidence="2">
    <name type="scientific">marine metagenome</name>
    <dbReference type="NCBI Taxonomy" id="408172"/>
    <lineage>
        <taxon>unclassified sequences</taxon>
        <taxon>metagenomes</taxon>
        <taxon>ecological metagenomes</taxon>
    </lineage>
</organism>
<proteinExistence type="predicted"/>
<gene>
    <name evidence="2" type="ORF">METZ01_LOCUS421451</name>
</gene>
<evidence type="ECO:0000313" key="2">
    <source>
        <dbReference type="EMBL" id="SVD68597.1"/>
    </source>
</evidence>
<dbReference type="Pfam" id="PF05118">
    <property type="entry name" value="Asp_Arg_Hydrox"/>
    <property type="match status" value="1"/>
</dbReference>
<name>A0A382XBP5_9ZZZZ</name>
<feature type="domain" description="Aspartyl/asparaginy/proline hydroxylase" evidence="1">
    <location>
        <begin position="11"/>
        <end position="105"/>
    </location>
</feature>
<dbReference type="AlphaFoldDB" id="A0A382XBP5"/>